<dbReference type="SUPFAM" id="SSF51735">
    <property type="entry name" value="NAD(P)-binding Rossmann-fold domains"/>
    <property type="match status" value="1"/>
</dbReference>
<dbReference type="InterPro" id="IPR002347">
    <property type="entry name" value="SDR_fam"/>
</dbReference>
<evidence type="ECO:0000313" key="5">
    <source>
        <dbReference type="Proteomes" id="UP000036176"/>
    </source>
</evidence>
<dbReference type="EMBL" id="JYNX01000037">
    <property type="protein sequence ID" value="KMO78870.1"/>
    <property type="molecule type" value="Genomic_DNA"/>
</dbReference>
<dbReference type="InterPro" id="IPR051911">
    <property type="entry name" value="SDR_oxidoreductase"/>
</dbReference>
<protein>
    <submittedName>
        <fullName evidence="4">Fatty acyl-CoA reductase</fullName>
        <ecNumber evidence="4">1.2.1.-</ecNumber>
    </submittedName>
</protein>
<dbReference type="InterPro" id="IPR036291">
    <property type="entry name" value="NAD(P)-bd_dom_sf"/>
</dbReference>
<dbReference type="PANTHER" id="PTHR43976:SF16">
    <property type="entry name" value="SHORT-CHAIN DEHYDROGENASE_REDUCTASE FAMILY PROTEIN"/>
    <property type="match status" value="1"/>
</dbReference>
<evidence type="ECO:0000256" key="1">
    <source>
        <dbReference type="ARBA" id="ARBA00006484"/>
    </source>
</evidence>
<evidence type="ECO:0000256" key="3">
    <source>
        <dbReference type="RuleBase" id="RU000363"/>
    </source>
</evidence>
<dbReference type="EC" id="1.2.1.-" evidence="4"/>
<dbReference type="PROSITE" id="PS00061">
    <property type="entry name" value="ADH_SHORT"/>
    <property type="match status" value="1"/>
</dbReference>
<evidence type="ECO:0000313" key="4">
    <source>
        <dbReference type="EMBL" id="KMO78870.1"/>
    </source>
</evidence>
<dbReference type="PRINTS" id="PR00081">
    <property type="entry name" value="GDHRDH"/>
</dbReference>
<reference evidence="4 5" key="1">
    <citation type="journal article" date="2015" name="Genome Biol. Evol.">
        <title>Characterization of Three Mycobacterium spp. with Potential Use in Bioremediation by Genome Sequencing and Comparative Genomics.</title>
        <authorList>
            <person name="Das S."/>
            <person name="Pettersson B.M."/>
            <person name="Behra P.R."/>
            <person name="Ramesh M."/>
            <person name="Dasgupta S."/>
            <person name="Bhattacharya A."/>
            <person name="Kirsebom L.A."/>
        </authorList>
    </citation>
    <scope>NUCLEOTIDE SEQUENCE [LARGE SCALE GENOMIC DNA]</scope>
    <source>
        <strain evidence="4 5">DSM 44219</strain>
    </source>
</reference>
<gene>
    <name evidence="4" type="primary">acr1_3</name>
    <name evidence="4" type="ORF">MCHUDSM44219_03108</name>
</gene>
<dbReference type="PATRIC" id="fig|1800.3.peg.3119"/>
<dbReference type="OrthoDB" id="9792003at2"/>
<keyword evidence="2 4" id="KW-0560">Oxidoreductase</keyword>
<dbReference type="Gene3D" id="3.40.50.720">
    <property type="entry name" value="NAD(P)-binding Rossmann-like Domain"/>
    <property type="match status" value="1"/>
</dbReference>
<proteinExistence type="inferred from homology"/>
<keyword evidence="5" id="KW-1185">Reference proteome</keyword>
<sequence length="282" mass="29732">MAVSSPGNRRVWLITGATSGFGRALAEAVLADGDVVVGTGRHTGALDDLVAAQPDRLQVRALDVTDTAAAAAAVDDVVDRLGRLDVLVNNAGRTQVGALEETTEDELRYLFELHFFGPAAMTRAALPHMRRQGGGTVVQMSSVGGQVTAPGFAAYCATKFALEGLTQTLAQEVDFGVRFIIVEPGAFRTNLFAPGAAYQSTPMPEYAATVGPTRDYLHSDGTQPGDPAKAARAILTAVHSSDPPLRLVLGGDAVDGILERLSAMEAEVRQWEQLSRDTSITD</sequence>
<dbReference type="CDD" id="cd05374">
    <property type="entry name" value="17beta-HSD-like_SDR_c"/>
    <property type="match status" value="1"/>
</dbReference>
<accession>A0A0J6W6G9</accession>
<comment type="caution">
    <text evidence="4">The sequence shown here is derived from an EMBL/GenBank/DDBJ whole genome shotgun (WGS) entry which is preliminary data.</text>
</comment>
<dbReference type="AlphaFoldDB" id="A0A0J6W6G9"/>
<dbReference type="RefSeq" id="WP_048419068.1">
    <property type="nucleotide sequence ID" value="NZ_JYNX01000037.1"/>
</dbReference>
<evidence type="ECO:0000256" key="2">
    <source>
        <dbReference type="ARBA" id="ARBA00023002"/>
    </source>
</evidence>
<dbReference type="InterPro" id="IPR020904">
    <property type="entry name" value="Sc_DH/Rdtase_CS"/>
</dbReference>
<dbReference type="NCBIfam" id="NF004824">
    <property type="entry name" value="PRK06180.1"/>
    <property type="match status" value="1"/>
</dbReference>
<name>A0A0J6W6G9_MYCCU</name>
<dbReference type="Proteomes" id="UP000036176">
    <property type="component" value="Unassembled WGS sequence"/>
</dbReference>
<dbReference type="PANTHER" id="PTHR43976">
    <property type="entry name" value="SHORT CHAIN DEHYDROGENASE"/>
    <property type="match status" value="1"/>
</dbReference>
<comment type="similarity">
    <text evidence="1 3">Belongs to the short-chain dehydrogenases/reductases (SDR) family.</text>
</comment>
<dbReference type="GO" id="GO:0016491">
    <property type="term" value="F:oxidoreductase activity"/>
    <property type="evidence" value="ECO:0007669"/>
    <property type="project" value="UniProtKB-KW"/>
</dbReference>
<dbReference type="PRINTS" id="PR00080">
    <property type="entry name" value="SDRFAMILY"/>
</dbReference>
<organism evidence="4 5">
    <name type="scientific">Mycolicibacterium chubuense</name>
    <name type="common">Mycobacterium chubuense</name>
    <dbReference type="NCBI Taxonomy" id="1800"/>
    <lineage>
        <taxon>Bacteria</taxon>
        <taxon>Bacillati</taxon>
        <taxon>Actinomycetota</taxon>
        <taxon>Actinomycetes</taxon>
        <taxon>Mycobacteriales</taxon>
        <taxon>Mycobacteriaceae</taxon>
        <taxon>Mycolicibacterium</taxon>
    </lineage>
</organism>
<dbReference type="Pfam" id="PF00106">
    <property type="entry name" value="adh_short"/>
    <property type="match status" value="1"/>
</dbReference>